<feature type="compositionally biased region" description="Polar residues" evidence="1">
    <location>
        <begin position="36"/>
        <end position="49"/>
    </location>
</feature>
<dbReference type="AlphaFoldDB" id="A0A5B7GRG8"/>
<sequence>MQCTQLHWHSNKDSIPQKVEVDGLPRHVRDLLRATQPPQCEETSAGDGTTSEDEDSLLIRLPAARDDFTEAEGHDE</sequence>
<dbReference type="EMBL" id="VSRR010017295">
    <property type="protein sequence ID" value="MPC60216.1"/>
    <property type="molecule type" value="Genomic_DNA"/>
</dbReference>
<gene>
    <name evidence="2" type="ORF">E2C01_054255</name>
</gene>
<protein>
    <submittedName>
        <fullName evidence="2">Uncharacterized protein</fullName>
    </submittedName>
</protein>
<evidence type="ECO:0000313" key="2">
    <source>
        <dbReference type="EMBL" id="MPC60216.1"/>
    </source>
</evidence>
<organism evidence="2 3">
    <name type="scientific">Portunus trituberculatus</name>
    <name type="common">Swimming crab</name>
    <name type="synonym">Neptunus trituberculatus</name>
    <dbReference type="NCBI Taxonomy" id="210409"/>
    <lineage>
        <taxon>Eukaryota</taxon>
        <taxon>Metazoa</taxon>
        <taxon>Ecdysozoa</taxon>
        <taxon>Arthropoda</taxon>
        <taxon>Crustacea</taxon>
        <taxon>Multicrustacea</taxon>
        <taxon>Malacostraca</taxon>
        <taxon>Eumalacostraca</taxon>
        <taxon>Eucarida</taxon>
        <taxon>Decapoda</taxon>
        <taxon>Pleocyemata</taxon>
        <taxon>Brachyura</taxon>
        <taxon>Eubrachyura</taxon>
        <taxon>Portunoidea</taxon>
        <taxon>Portunidae</taxon>
        <taxon>Portuninae</taxon>
        <taxon>Portunus</taxon>
    </lineage>
</organism>
<comment type="caution">
    <text evidence="2">The sequence shown here is derived from an EMBL/GenBank/DDBJ whole genome shotgun (WGS) entry which is preliminary data.</text>
</comment>
<name>A0A5B7GRG8_PORTR</name>
<evidence type="ECO:0000313" key="3">
    <source>
        <dbReference type="Proteomes" id="UP000324222"/>
    </source>
</evidence>
<accession>A0A5B7GRG8</accession>
<evidence type="ECO:0000256" key="1">
    <source>
        <dbReference type="SAM" id="MobiDB-lite"/>
    </source>
</evidence>
<reference evidence="2 3" key="1">
    <citation type="submission" date="2019-05" db="EMBL/GenBank/DDBJ databases">
        <title>Another draft genome of Portunus trituberculatus and its Hox gene families provides insights of decapod evolution.</title>
        <authorList>
            <person name="Jeong J.-H."/>
            <person name="Song I."/>
            <person name="Kim S."/>
            <person name="Choi T."/>
            <person name="Kim D."/>
            <person name="Ryu S."/>
            <person name="Kim W."/>
        </authorList>
    </citation>
    <scope>NUCLEOTIDE SEQUENCE [LARGE SCALE GENOMIC DNA]</scope>
    <source>
        <tissue evidence="2">Muscle</tissue>
    </source>
</reference>
<proteinExistence type="predicted"/>
<dbReference type="Proteomes" id="UP000324222">
    <property type="component" value="Unassembled WGS sequence"/>
</dbReference>
<feature type="region of interest" description="Disordered" evidence="1">
    <location>
        <begin position="33"/>
        <end position="56"/>
    </location>
</feature>
<keyword evidence="3" id="KW-1185">Reference proteome</keyword>